<dbReference type="Proteomes" id="UP000267035">
    <property type="component" value="Unassembled WGS sequence"/>
</dbReference>
<comment type="similarity">
    <text evidence="1">Belongs to the EcnA/EcnB lipoprotein family.</text>
</comment>
<keyword evidence="6 9" id="KW-0449">Lipoprotein</keyword>
<feature type="chain" id="PRO_5044081705" evidence="7">
    <location>
        <begin position="18"/>
        <end position="46"/>
    </location>
</feature>
<protein>
    <submittedName>
        <fullName evidence="9">Entericidin A/B family lipoprotein</fullName>
    </submittedName>
</protein>
<dbReference type="EMBL" id="RDQM01000005">
    <property type="protein sequence ID" value="RMW99134.1"/>
    <property type="molecule type" value="Genomic_DNA"/>
</dbReference>
<evidence type="ECO:0000256" key="1">
    <source>
        <dbReference type="ARBA" id="ARBA00010296"/>
    </source>
</evidence>
<evidence type="ECO:0000256" key="3">
    <source>
        <dbReference type="ARBA" id="ARBA00022729"/>
    </source>
</evidence>
<gene>
    <name evidence="9" type="ORF">EBQ25_06540</name>
    <name evidence="8" type="ORF">EBQ26_04885</name>
</gene>
<dbReference type="Proteomes" id="UP000267521">
    <property type="component" value="Unassembled WGS sequence"/>
</dbReference>
<keyword evidence="10" id="KW-1185">Reference proteome</keyword>
<evidence type="ECO:0000313" key="10">
    <source>
        <dbReference type="Proteomes" id="UP000267035"/>
    </source>
</evidence>
<sequence length="46" mass="4692">MMKKIASAVFASLLALAVTGCNTVQGVGQDVQKGGEAIERAAEKAK</sequence>
<comment type="caution">
    <text evidence="9">The sequence shown here is derived from an EMBL/GenBank/DDBJ whole genome shotgun (WGS) entry which is preliminary data.</text>
</comment>
<organism evidence="9 10">
    <name type="scientific">Allofranklinella schreckenbergeri</name>
    <dbReference type="NCBI Taxonomy" id="1076744"/>
    <lineage>
        <taxon>Bacteria</taxon>
        <taxon>Pseudomonadati</taxon>
        <taxon>Pseudomonadota</taxon>
        <taxon>Betaproteobacteria</taxon>
        <taxon>Burkholderiales</taxon>
        <taxon>Comamonadaceae</taxon>
        <taxon>Allofranklinella</taxon>
    </lineage>
</organism>
<evidence type="ECO:0000256" key="5">
    <source>
        <dbReference type="ARBA" id="ARBA00023139"/>
    </source>
</evidence>
<keyword evidence="4" id="KW-0472">Membrane</keyword>
<evidence type="ECO:0000313" key="8">
    <source>
        <dbReference type="EMBL" id="RMW99134.1"/>
    </source>
</evidence>
<accession>A0A3M6Q8K4</accession>
<dbReference type="RefSeq" id="WP_122237912.1">
    <property type="nucleotide sequence ID" value="NZ_RDQL01000007.1"/>
</dbReference>
<dbReference type="EMBL" id="RDQL01000007">
    <property type="protein sequence ID" value="RMW99721.1"/>
    <property type="molecule type" value="Genomic_DNA"/>
</dbReference>
<evidence type="ECO:0000256" key="7">
    <source>
        <dbReference type="SAM" id="SignalP"/>
    </source>
</evidence>
<evidence type="ECO:0000313" key="11">
    <source>
        <dbReference type="Proteomes" id="UP000267521"/>
    </source>
</evidence>
<dbReference type="GO" id="GO:0016020">
    <property type="term" value="C:membrane"/>
    <property type="evidence" value="ECO:0007669"/>
    <property type="project" value="InterPro"/>
</dbReference>
<reference evidence="10 11" key="1">
    <citation type="submission" date="2018-10" db="EMBL/GenBank/DDBJ databases">
        <title>Comamonadaceae CDC group NO-1 genome sequencing and assembly.</title>
        <authorList>
            <person name="Bernier A.-M."/>
            <person name="Bernard K."/>
        </authorList>
    </citation>
    <scope>NUCLEOTIDE SEQUENCE [LARGE SCALE GENOMIC DNA]</scope>
    <source>
        <strain evidence="9 10">NML161473</strain>
        <strain evidence="8 11">NML970147</strain>
    </source>
</reference>
<evidence type="ECO:0000256" key="6">
    <source>
        <dbReference type="ARBA" id="ARBA00023288"/>
    </source>
</evidence>
<proteinExistence type="inferred from homology"/>
<keyword evidence="5" id="KW-0564">Palmitate</keyword>
<evidence type="ECO:0000256" key="4">
    <source>
        <dbReference type="ARBA" id="ARBA00023136"/>
    </source>
</evidence>
<dbReference type="AlphaFoldDB" id="A0A3M6QB50"/>
<accession>A0A3M6QB50</accession>
<dbReference type="Pfam" id="PF08085">
    <property type="entry name" value="Entericidin"/>
    <property type="match status" value="1"/>
</dbReference>
<feature type="signal peptide" evidence="7">
    <location>
        <begin position="1"/>
        <end position="17"/>
    </location>
</feature>
<dbReference type="GO" id="GO:0009636">
    <property type="term" value="P:response to toxic substance"/>
    <property type="evidence" value="ECO:0007669"/>
    <property type="project" value="InterPro"/>
</dbReference>
<keyword evidence="2" id="KW-1003">Cell membrane</keyword>
<evidence type="ECO:0000313" key="9">
    <source>
        <dbReference type="EMBL" id="RMW99721.1"/>
    </source>
</evidence>
<name>A0A3M6QB50_9BURK</name>
<keyword evidence="3 7" id="KW-0732">Signal</keyword>
<dbReference type="InterPro" id="IPR012556">
    <property type="entry name" value="Entericidin"/>
</dbReference>
<dbReference type="PROSITE" id="PS51257">
    <property type="entry name" value="PROKAR_LIPOPROTEIN"/>
    <property type="match status" value="1"/>
</dbReference>
<evidence type="ECO:0000256" key="2">
    <source>
        <dbReference type="ARBA" id="ARBA00022475"/>
    </source>
</evidence>